<dbReference type="EMBL" id="FNVG01000002">
    <property type="protein sequence ID" value="SEF58800.1"/>
    <property type="molecule type" value="Genomic_DNA"/>
</dbReference>
<dbReference type="OrthoDB" id="5791889at2"/>
<keyword evidence="3" id="KW-1185">Reference proteome</keyword>
<sequence length="362" mass="37876">MRNLHRTYYLAAALAPLAVLSHTISASEIFTTHNDGTALGIVESNTGLGVNIGPFGSNQTWAAAFDPDDTLYTITNGFSGAGATLAIVDENTATITPVGSVGTNMISLEVTCEGVMYGVGYNDRVLYEIDQNTGNTTAIGNTAIANTMDLALDSNGALWATVGNRLWTLDTNTGASTPMTTITGVASGSVMGIMFDSNDNLYATAYVSDSPLYLIDVSTGAATPVGSTGFDRPHGGDFRPDCIIAVDIDIKPDSDVNPVNHKSKGQIPVAVLTTDTFDAAAVDPTTATFGPDGATPAHGGHMEDVDLDGDLDLMLHFKTQDTGIKCGDTQAILSGKTYEDKAIEGVELIHTVACRDYMAEDE</sequence>
<dbReference type="SUPFAM" id="SSF63825">
    <property type="entry name" value="YWTD domain"/>
    <property type="match status" value="1"/>
</dbReference>
<keyword evidence="1" id="KW-0732">Signal</keyword>
<reference evidence="3" key="1">
    <citation type="submission" date="2016-10" db="EMBL/GenBank/DDBJ databases">
        <authorList>
            <person name="Varghese N."/>
            <person name="Submissions S."/>
        </authorList>
    </citation>
    <scope>NUCLEOTIDE SEQUENCE [LARGE SCALE GENOMIC DNA]</scope>
    <source>
        <strain evidence="3">CGMCC 1.7062</strain>
    </source>
</reference>
<dbReference type="Proteomes" id="UP000236721">
    <property type="component" value="Unassembled WGS sequence"/>
</dbReference>
<gene>
    <name evidence="2" type="ORF">SAMN04488244_102155</name>
</gene>
<name>A0A1H5T7N1_9VIBR</name>
<dbReference type="AlphaFoldDB" id="A0A1H5T7N1"/>
<evidence type="ECO:0000313" key="3">
    <source>
        <dbReference type="Proteomes" id="UP000236721"/>
    </source>
</evidence>
<evidence type="ECO:0000256" key="1">
    <source>
        <dbReference type="SAM" id="SignalP"/>
    </source>
</evidence>
<organism evidence="2 3">
    <name type="scientific">Vibrio hangzhouensis</name>
    <dbReference type="NCBI Taxonomy" id="462991"/>
    <lineage>
        <taxon>Bacteria</taxon>
        <taxon>Pseudomonadati</taxon>
        <taxon>Pseudomonadota</taxon>
        <taxon>Gammaproteobacteria</taxon>
        <taxon>Vibrionales</taxon>
        <taxon>Vibrionaceae</taxon>
        <taxon>Vibrio</taxon>
    </lineage>
</organism>
<accession>A0A1H5T7N1</accession>
<dbReference type="Gene3D" id="2.120.10.30">
    <property type="entry name" value="TolB, C-terminal domain"/>
    <property type="match status" value="1"/>
</dbReference>
<protein>
    <submittedName>
        <fullName evidence="2">Uncharacterized protein</fullName>
    </submittedName>
</protein>
<dbReference type="InterPro" id="IPR011042">
    <property type="entry name" value="6-blade_b-propeller_TolB-like"/>
</dbReference>
<feature type="signal peptide" evidence="1">
    <location>
        <begin position="1"/>
        <end position="26"/>
    </location>
</feature>
<dbReference type="RefSeq" id="WP_103878762.1">
    <property type="nucleotide sequence ID" value="NZ_FNVG01000002.1"/>
</dbReference>
<proteinExistence type="predicted"/>
<feature type="chain" id="PRO_5009284723" evidence="1">
    <location>
        <begin position="27"/>
        <end position="362"/>
    </location>
</feature>
<evidence type="ECO:0000313" key="2">
    <source>
        <dbReference type="EMBL" id="SEF58800.1"/>
    </source>
</evidence>